<dbReference type="PANTHER" id="PTHR30050:SF4">
    <property type="entry name" value="ATP-BINDING PROTEIN RV3427C IN INSERTION SEQUENCE-RELATED"/>
    <property type="match status" value="1"/>
</dbReference>
<evidence type="ECO:0000313" key="5">
    <source>
        <dbReference type="EMBL" id="SPZ83715.1"/>
    </source>
</evidence>
<gene>
    <name evidence="5" type="ORF">NCTC11343_00234</name>
    <name evidence="6" type="ORF">NCTC11343_04549</name>
    <name evidence="7" type="ORF">SPHINGO8BC_150015</name>
</gene>
<dbReference type="CDD" id="cd00009">
    <property type="entry name" value="AAA"/>
    <property type="match status" value="1"/>
</dbReference>
<dbReference type="AlphaFoldDB" id="A0A2X2J9J8"/>
<evidence type="ECO:0000256" key="1">
    <source>
        <dbReference type="ARBA" id="ARBA00008059"/>
    </source>
</evidence>
<evidence type="ECO:0000313" key="9">
    <source>
        <dbReference type="Proteomes" id="UP000432350"/>
    </source>
</evidence>
<dbReference type="Proteomes" id="UP000251241">
    <property type="component" value="Unassembled WGS sequence"/>
</dbReference>
<dbReference type="GO" id="GO:0006260">
    <property type="term" value="P:DNA replication"/>
    <property type="evidence" value="ECO:0007669"/>
    <property type="project" value="TreeGrafter"/>
</dbReference>
<dbReference type="NCBIfam" id="NF038214">
    <property type="entry name" value="IS21_help_AAA"/>
    <property type="match status" value="1"/>
</dbReference>
<evidence type="ECO:0000313" key="6">
    <source>
        <dbReference type="EMBL" id="SPZ92518.1"/>
    </source>
</evidence>
<organism evidence="5 8">
    <name type="scientific">Sphingobacterium multivorum</name>
    <dbReference type="NCBI Taxonomy" id="28454"/>
    <lineage>
        <taxon>Bacteria</taxon>
        <taxon>Pseudomonadati</taxon>
        <taxon>Bacteroidota</taxon>
        <taxon>Sphingobacteriia</taxon>
        <taxon>Sphingobacteriales</taxon>
        <taxon>Sphingobacteriaceae</taxon>
        <taxon>Sphingobacterium</taxon>
    </lineage>
</organism>
<dbReference type="SMART" id="SM00382">
    <property type="entry name" value="AAA"/>
    <property type="match status" value="1"/>
</dbReference>
<reference evidence="7 9" key="2">
    <citation type="submission" date="2019-10" db="EMBL/GenBank/DDBJ databases">
        <authorList>
            <person name="Karimi E."/>
        </authorList>
    </citation>
    <scope>NUCLEOTIDE SEQUENCE [LARGE SCALE GENOMIC DNA]</scope>
    <source>
        <strain evidence="7">Sphingobacterium sp. 8BC</strain>
    </source>
</reference>
<dbReference type="InterPro" id="IPR003593">
    <property type="entry name" value="AAA+_ATPase"/>
</dbReference>
<dbReference type="Pfam" id="PF01695">
    <property type="entry name" value="IstB_IS21"/>
    <property type="match status" value="1"/>
</dbReference>
<dbReference type="Proteomes" id="UP000432350">
    <property type="component" value="Unassembled WGS sequence"/>
</dbReference>
<dbReference type="PIRSF" id="PIRSF003073">
    <property type="entry name" value="DNAC_TnpB_IstB"/>
    <property type="match status" value="1"/>
</dbReference>
<dbReference type="EMBL" id="UAUU01000011">
    <property type="protein sequence ID" value="SPZ92518.1"/>
    <property type="molecule type" value="Genomic_DNA"/>
</dbReference>
<evidence type="ECO:0000256" key="2">
    <source>
        <dbReference type="ARBA" id="ARBA00022741"/>
    </source>
</evidence>
<dbReference type="EMBL" id="CABWMV010000007">
    <property type="protein sequence ID" value="VXC58022.1"/>
    <property type="molecule type" value="Genomic_DNA"/>
</dbReference>
<dbReference type="GeneID" id="97179482"/>
<accession>A0A2X2J9J8</accession>
<evidence type="ECO:0000259" key="4">
    <source>
        <dbReference type="SMART" id="SM00382"/>
    </source>
</evidence>
<sequence length="243" mass="27510">MNTDQTIEQLRSMRLTGMARRYEAVASLPVHEIQDVHELLGSMVQAELEYRDHTRTQKYLKASRLRYNALPEEIICNAERGITREQVLRLSDGSFIHRGENVLITGATGSGKSFLACALGRSACLLGFKTLYFSMNRFMDTVVQTRLDGTYLKWIKGIANQKLLILDDFGLKSIDADTRLALLDILEDRYGNSSVVITSQLPIEAWYNFIDEPTLADAIMDRLTASAHRLSLQGKSLRKKKNH</sequence>
<dbReference type="InterPro" id="IPR002611">
    <property type="entry name" value="IstB_ATP-bd"/>
</dbReference>
<dbReference type="RefSeq" id="WP_112373582.1">
    <property type="nucleotide sequence ID" value="NZ_CP069793.1"/>
</dbReference>
<accession>A0A653ZS11</accession>
<keyword evidence="3 7" id="KW-0067">ATP-binding</keyword>
<proteinExistence type="inferred from homology"/>
<evidence type="ECO:0000256" key="3">
    <source>
        <dbReference type="ARBA" id="ARBA00022840"/>
    </source>
</evidence>
<comment type="similarity">
    <text evidence="1">Belongs to the IS21/IS1162 putative ATP-binding protein family.</text>
</comment>
<reference evidence="5 8" key="1">
    <citation type="submission" date="2018-06" db="EMBL/GenBank/DDBJ databases">
        <authorList>
            <consortium name="Pathogen Informatics"/>
            <person name="Doyle S."/>
        </authorList>
    </citation>
    <scope>NUCLEOTIDE SEQUENCE [LARGE SCALE GENOMIC DNA]</scope>
    <source>
        <strain evidence="5 8">NCTC11343</strain>
    </source>
</reference>
<feature type="domain" description="AAA+ ATPase" evidence="4">
    <location>
        <begin position="98"/>
        <end position="226"/>
    </location>
</feature>
<dbReference type="InterPro" id="IPR027417">
    <property type="entry name" value="P-loop_NTPase"/>
</dbReference>
<dbReference type="Gene3D" id="3.40.50.300">
    <property type="entry name" value="P-loop containing nucleotide triphosphate hydrolases"/>
    <property type="match status" value="1"/>
</dbReference>
<protein>
    <submittedName>
        <fullName evidence="7">ATP-binding protein</fullName>
    </submittedName>
    <submittedName>
        <fullName evidence="5">Transposase/IS protein</fullName>
    </submittedName>
</protein>
<dbReference type="GO" id="GO:0005524">
    <property type="term" value="F:ATP binding"/>
    <property type="evidence" value="ECO:0007669"/>
    <property type="project" value="UniProtKB-KW"/>
</dbReference>
<evidence type="ECO:0000313" key="8">
    <source>
        <dbReference type="Proteomes" id="UP000251241"/>
    </source>
</evidence>
<dbReference type="InterPro" id="IPR028350">
    <property type="entry name" value="DNAC/IstB-like"/>
</dbReference>
<dbReference type="InterPro" id="IPR047661">
    <property type="entry name" value="IstB"/>
</dbReference>
<dbReference type="EMBL" id="UAUU01000002">
    <property type="protein sequence ID" value="SPZ83715.1"/>
    <property type="molecule type" value="Genomic_DNA"/>
</dbReference>
<dbReference type="PANTHER" id="PTHR30050">
    <property type="entry name" value="CHROMOSOMAL REPLICATION INITIATOR PROTEIN DNAA"/>
    <property type="match status" value="1"/>
</dbReference>
<name>A0A2X2J9J8_SPHMU</name>
<evidence type="ECO:0000313" key="7">
    <source>
        <dbReference type="EMBL" id="VXC58022.1"/>
    </source>
</evidence>
<keyword evidence="2" id="KW-0547">Nucleotide-binding</keyword>
<dbReference type="SUPFAM" id="SSF52540">
    <property type="entry name" value="P-loop containing nucleoside triphosphate hydrolases"/>
    <property type="match status" value="1"/>
</dbReference>